<evidence type="ECO:0000313" key="15">
    <source>
        <dbReference type="RefSeq" id="XP_013420644.1"/>
    </source>
</evidence>
<dbReference type="RefSeq" id="XP_013420654.1">
    <property type="nucleotide sequence ID" value="XM_013565200.2"/>
</dbReference>
<keyword evidence="6 11" id="KW-0472">Membrane</keyword>
<evidence type="ECO:0000313" key="16">
    <source>
        <dbReference type="RefSeq" id="XP_013420645.1"/>
    </source>
</evidence>
<dbReference type="InterPro" id="IPR000276">
    <property type="entry name" value="GPCR_Rhodpsn"/>
</dbReference>
<dbReference type="InterPro" id="IPR000611">
    <property type="entry name" value="NPY_rcpt"/>
</dbReference>
<dbReference type="RefSeq" id="XP_013420649.1">
    <property type="nucleotide sequence ID" value="XM_013565195.2"/>
</dbReference>
<dbReference type="RefSeq" id="XP_013420647.1">
    <property type="nucleotide sequence ID" value="XM_013565193.2"/>
</dbReference>
<evidence type="ECO:0000313" key="23">
    <source>
        <dbReference type="RefSeq" id="XP_013420653.1"/>
    </source>
</evidence>
<feature type="transmembrane region" description="Helical" evidence="11">
    <location>
        <begin position="350"/>
        <end position="371"/>
    </location>
</feature>
<dbReference type="PANTHER" id="PTHR45695:SF9">
    <property type="entry name" value="LEUCOKININ RECEPTOR"/>
    <property type="match status" value="1"/>
</dbReference>
<feature type="transmembrane region" description="Helical" evidence="11">
    <location>
        <begin position="295"/>
        <end position="319"/>
    </location>
</feature>
<comment type="similarity">
    <text evidence="2 9">Belongs to the G-protein coupled receptor 1 family.</text>
</comment>
<evidence type="ECO:0000313" key="22">
    <source>
        <dbReference type="RefSeq" id="XP_013420652.1"/>
    </source>
</evidence>
<evidence type="ECO:0000313" key="25">
    <source>
        <dbReference type="RefSeq" id="XP_013420655.1"/>
    </source>
</evidence>
<evidence type="ECO:0000313" key="24">
    <source>
        <dbReference type="RefSeq" id="XP_013420654.1"/>
    </source>
</evidence>
<keyword evidence="7 9" id="KW-0675">Receptor</keyword>
<feature type="transmembrane region" description="Helical" evidence="11">
    <location>
        <begin position="168"/>
        <end position="198"/>
    </location>
</feature>
<dbReference type="RefSeq" id="XP_013420653.1">
    <property type="nucleotide sequence ID" value="XM_013565199.2"/>
</dbReference>
<keyword evidence="8 9" id="KW-0807">Transducer</keyword>
<dbReference type="RefSeq" id="XP_013420651.1">
    <property type="nucleotide sequence ID" value="XM_013565197.2"/>
</dbReference>
<name>A0A1S3KDE4_LINAN</name>
<evidence type="ECO:0000313" key="13">
    <source>
        <dbReference type="Proteomes" id="UP000085678"/>
    </source>
</evidence>
<dbReference type="AlphaFoldDB" id="A0A1S3KDE4"/>
<dbReference type="PRINTS" id="PR00237">
    <property type="entry name" value="GPCRRHODOPSN"/>
</dbReference>
<evidence type="ECO:0000256" key="5">
    <source>
        <dbReference type="ARBA" id="ARBA00023040"/>
    </source>
</evidence>
<dbReference type="RefSeq" id="XP_013420648.1">
    <property type="nucleotide sequence ID" value="XM_013565194.2"/>
</dbReference>
<dbReference type="Pfam" id="PF00001">
    <property type="entry name" value="7tm_1"/>
    <property type="match status" value="1"/>
</dbReference>
<sequence length="537" mass="60665">MALSSFFNETLGFFKPIEVSINAKSDKTTTPRIKTTTTLQESGRTPDLGSPVRTVTESLLDSLARPTTLSRGENYIMTTPTSKTLSSFELSNNFTVGLGSWNLTDTFLENKTANVSENMWQPNPLPMNAQTLLILFYCLAAFLAIFGNIIVIVTFVTGKRSRGDLRIYLINLAVADLLMAIFCIPFSFTVPMLSYWIFSEPLCPIVQFMQVSTVTVSVSTNMAIGFDRFWAVYYPLKSRLFSGARVKIVIAIIWGISISLAMPMLVVGRYSFMHEYKGRTYIDCAETWALTSKRIYGLIVLVFTYIIPLTIMIVTYSLVGRRLWRRTAPGNANVARDTAQLQSKRKVIKMLLTIVALFGICWLPLHLFIQILDFAPYLYSVESAPILDISFYCVHWLAMSNSFQNPIIYGFLNDSFQADFQDLVLRVMPCCQWSPCCKKKYKLGYMMQASMKFTDKFSRQMSKESRKNSCQSLSQDSTKESMLRAQKASLSSSSSSRRSQSSSYKQNGYNARRDKESEPDVIVKLLPSNGRVSEQAV</sequence>
<proteinExistence type="inferred from homology"/>
<dbReference type="PRINTS" id="PR01012">
    <property type="entry name" value="NRPEPTIDEYR"/>
</dbReference>
<dbReference type="OMA" id="IPSINAY"/>
<evidence type="ECO:0000256" key="10">
    <source>
        <dbReference type="SAM" id="MobiDB-lite"/>
    </source>
</evidence>
<evidence type="ECO:0000313" key="18">
    <source>
        <dbReference type="RefSeq" id="XP_013420648.1"/>
    </source>
</evidence>
<evidence type="ECO:0000256" key="6">
    <source>
        <dbReference type="ARBA" id="ARBA00023136"/>
    </source>
</evidence>
<evidence type="ECO:0000256" key="4">
    <source>
        <dbReference type="ARBA" id="ARBA00022989"/>
    </source>
</evidence>
<evidence type="ECO:0000259" key="12">
    <source>
        <dbReference type="PROSITE" id="PS50262"/>
    </source>
</evidence>
<keyword evidence="3 9" id="KW-0812">Transmembrane</keyword>
<dbReference type="RefSeq" id="XP_013420645.1">
    <property type="nucleotide sequence ID" value="XM_013565191.2"/>
</dbReference>
<evidence type="ECO:0000313" key="14">
    <source>
        <dbReference type="RefSeq" id="XP_013420643.1"/>
    </source>
</evidence>
<evidence type="ECO:0000313" key="20">
    <source>
        <dbReference type="RefSeq" id="XP_013420650.1"/>
    </source>
</evidence>
<dbReference type="SUPFAM" id="SSF81321">
    <property type="entry name" value="Family A G protein-coupled receptor-like"/>
    <property type="match status" value="1"/>
</dbReference>
<evidence type="ECO:0000256" key="3">
    <source>
        <dbReference type="ARBA" id="ARBA00022692"/>
    </source>
</evidence>
<accession>A0A1S3KDE4</accession>
<reference evidence="14 15" key="1">
    <citation type="submission" date="2023-09" db="UniProtKB">
        <authorList>
            <consortium name="RefSeq"/>
        </authorList>
    </citation>
    <scope>IDENTIFICATION</scope>
    <source>
        <tissue evidence="14 15">Gonads</tissue>
    </source>
</reference>
<feature type="compositionally biased region" description="Low complexity" evidence="10">
    <location>
        <begin position="489"/>
        <end position="503"/>
    </location>
</feature>
<evidence type="ECO:0000256" key="2">
    <source>
        <dbReference type="ARBA" id="ARBA00010663"/>
    </source>
</evidence>
<dbReference type="GO" id="GO:0005886">
    <property type="term" value="C:plasma membrane"/>
    <property type="evidence" value="ECO:0007669"/>
    <property type="project" value="TreeGrafter"/>
</dbReference>
<dbReference type="GO" id="GO:0004983">
    <property type="term" value="F:neuropeptide Y receptor activity"/>
    <property type="evidence" value="ECO:0007669"/>
    <property type="project" value="InterPro"/>
</dbReference>
<dbReference type="Proteomes" id="UP000085678">
    <property type="component" value="Unplaced"/>
</dbReference>
<evidence type="ECO:0000313" key="19">
    <source>
        <dbReference type="RefSeq" id="XP_013420649.1"/>
    </source>
</evidence>
<dbReference type="RefSeq" id="XP_013420655.1">
    <property type="nucleotide sequence ID" value="XM_013565201.2"/>
</dbReference>
<dbReference type="PROSITE" id="PS00237">
    <property type="entry name" value="G_PROTEIN_RECEP_F1_1"/>
    <property type="match status" value="1"/>
</dbReference>
<dbReference type="Gene3D" id="1.20.1070.10">
    <property type="entry name" value="Rhodopsin 7-helix transmembrane proteins"/>
    <property type="match status" value="1"/>
</dbReference>
<protein>
    <submittedName>
        <fullName evidence="14 15">QRFP-like peptide receptor</fullName>
    </submittedName>
</protein>
<evidence type="ECO:0000256" key="11">
    <source>
        <dbReference type="SAM" id="Phobius"/>
    </source>
</evidence>
<organism evidence="14">
    <name type="scientific">Lingula anatina</name>
    <name type="common">Brachiopod</name>
    <name type="synonym">Lingula unguis</name>
    <dbReference type="NCBI Taxonomy" id="7574"/>
    <lineage>
        <taxon>Eukaryota</taxon>
        <taxon>Metazoa</taxon>
        <taxon>Spiralia</taxon>
        <taxon>Lophotrochozoa</taxon>
        <taxon>Brachiopoda</taxon>
        <taxon>Linguliformea</taxon>
        <taxon>Lingulata</taxon>
        <taxon>Lingulida</taxon>
        <taxon>Linguloidea</taxon>
        <taxon>Lingulidae</taxon>
        <taxon>Lingula</taxon>
    </lineage>
</organism>
<dbReference type="RefSeq" id="XP_013420650.1">
    <property type="nucleotide sequence ID" value="XM_013565196.2"/>
</dbReference>
<feature type="domain" description="G-protein coupled receptors family 1 profile" evidence="12">
    <location>
        <begin position="147"/>
        <end position="409"/>
    </location>
</feature>
<evidence type="ECO:0000256" key="1">
    <source>
        <dbReference type="ARBA" id="ARBA00004141"/>
    </source>
</evidence>
<dbReference type="KEGG" id="lak:106180982"/>
<evidence type="ECO:0000313" key="21">
    <source>
        <dbReference type="RefSeq" id="XP_013420651.1"/>
    </source>
</evidence>
<dbReference type="PROSITE" id="PS50262">
    <property type="entry name" value="G_PROTEIN_RECEP_F1_2"/>
    <property type="match status" value="1"/>
</dbReference>
<keyword evidence="13" id="KW-1185">Reference proteome</keyword>
<evidence type="ECO:0000313" key="17">
    <source>
        <dbReference type="RefSeq" id="XP_013420647.1"/>
    </source>
</evidence>
<dbReference type="STRING" id="7574.A0A1S3KDE4"/>
<dbReference type="OrthoDB" id="5981855at2759"/>
<dbReference type="RefSeq" id="XP_013420643.1">
    <property type="nucleotide sequence ID" value="XM_013565189.2"/>
</dbReference>
<dbReference type="PANTHER" id="PTHR45695">
    <property type="entry name" value="LEUCOKININ RECEPTOR-RELATED"/>
    <property type="match status" value="1"/>
</dbReference>
<dbReference type="RefSeq" id="XP_013420644.1">
    <property type="nucleotide sequence ID" value="XM_013565190.2"/>
</dbReference>
<dbReference type="InterPro" id="IPR017452">
    <property type="entry name" value="GPCR_Rhodpsn_7TM"/>
</dbReference>
<feature type="transmembrane region" description="Helical" evidence="11">
    <location>
        <begin position="248"/>
        <end position="267"/>
    </location>
</feature>
<keyword evidence="4 11" id="KW-1133">Transmembrane helix</keyword>
<feature type="region of interest" description="Disordered" evidence="10">
    <location>
        <begin position="465"/>
        <end position="537"/>
    </location>
</feature>
<evidence type="ECO:0000256" key="8">
    <source>
        <dbReference type="ARBA" id="ARBA00023224"/>
    </source>
</evidence>
<evidence type="ECO:0000256" key="7">
    <source>
        <dbReference type="ARBA" id="ARBA00023170"/>
    </source>
</evidence>
<gene>
    <name evidence="14 15 16 17 18 19 20 21 22 23 24 25" type="primary">LOC106180982</name>
</gene>
<feature type="transmembrane region" description="Helical" evidence="11">
    <location>
        <begin position="132"/>
        <end position="156"/>
    </location>
</feature>
<evidence type="ECO:0000256" key="9">
    <source>
        <dbReference type="RuleBase" id="RU000688"/>
    </source>
</evidence>
<dbReference type="GeneID" id="106180982"/>
<dbReference type="RefSeq" id="XP_013420652.1">
    <property type="nucleotide sequence ID" value="XM_013565198.2"/>
</dbReference>
<keyword evidence="5 9" id="KW-0297">G-protein coupled receptor</keyword>
<comment type="subcellular location">
    <subcellularLocation>
        <location evidence="1">Membrane</location>
        <topology evidence="1">Multi-pass membrane protein</topology>
    </subcellularLocation>
</comment>